<comment type="similarity">
    <text evidence="2">Belongs to the CD225/Dispanin family.</text>
</comment>
<feature type="compositionally biased region" description="Low complexity" evidence="6">
    <location>
        <begin position="55"/>
        <end position="64"/>
    </location>
</feature>
<accession>A0A3N0YSZ1</accession>
<evidence type="ECO:0000256" key="3">
    <source>
        <dbReference type="ARBA" id="ARBA00022692"/>
    </source>
</evidence>
<proteinExistence type="inferred from homology"/>
<evidence type="ECO:0000256" key="6">
    <source>
        <dbReference type="SAM" id="MobiDB-lite"/>
    </source>
</evidence>
<feature type="transmembrane region" description="Helical" evidence="7">
    <location>
        <begin position="127"/>
        <end position="150"/>
    </location>
</feature>
<organism evidence="8 9">
    <name type="scientific">Anabarilius grahami</name>
    <name type="common">Kanglang fish</name>
    <name type="synonym">Barilius grahami</name>
    <dbReference type="NCBI Taxonomy" id="495550"/>
    <lineage>
        <taxon>Eukaryota</taxon>
        <taxon>Metazoa</taxon>
        <taxon>Chordata</taxon>
        <taxon>Craniata</taxon>
        <taxon>Vertebrata</taxon>
        <taxon>Euteleostomi</taxon>
        <taxon>Actinopterygii</taxon>
        <taxon>Neopterygii</taxon>
        <taxon>Teleostei</taxon>
        <taxon>Ostariophysi</taxon>
        <taxon>Cypriniformes</taxon>
        <taxon>Xenocyprididae</taxon>
        <taxon>Xenocypridinae</taxon>
        <taxon>Xenocypridinae incertae sedis</taxon>
        <taxon>Anabarilius</taxon>
    </lineage>
</organism>
<evidence type="ECO:0000313" key="8">
    <source>
        <dbReference type="EMBL" id="ROL49319.1"/>
    </source>
</evidence>
<dbReference type="EMBL" id="RJVU01026577">
    <property type="protein sequence ID" value="ROL49319.1"/>
    <property type="molecule type" value="Genomic_DNA"/>
</dbReference>
<feature type="region of interest" description="Disordered" evidence="6">
    <location>
        <begin position="32"/>
        <end position="72"/>
    </location>
</feature>
<evidence type="ECO:0000256" key="2">
    <source>
        <dbReference type="ARBA" id="ARBA00006843"/>
    </source>
</evidence>
<dbReference type="PANTHER" id="PTHR13999:SF31">
    <property type="entry name" value="IFITM1-RELATED"/>
    <property type="match status" value="1"/>
</dbReference>
<evidence type="ECO:0000256" key="5">
    <source>
        <dbReference type="ARBA" id="ARBA00023136"/>
    </source>
</evidence>
<keyword evidence="3 7" id="KW-0812">Transmembrane</keyword>
<evidence type="ECO:0000256" key="7">
    <source>
        <dbReference type="SAM" id="Phobius"/>
    </source>
</evidence>
<sequence>MEDFQVEIPEIEVSEVEFCDVETEMDYEFEMEDKNVVDIEDGESETERPSRPKAQNPNRQIQQNRQKHQSPRKVQVKVNDYLRCSVMTATLCNCLFLGTAALMCSLKAVNRKYKSDVNGAKKFSCCALAANIFAIITTIITIIVVSVVLFSPYQYNHTKCYVI</sequence>
<keyword evidence="4 7" id="KW-1133">Transmembrane helix</keyword>
<dbReference type="AlphaFoldDB" id="A0A3N0YSZ1"/>
<comment type="subcellular location">
    <subcellularLocation>
        <location evidence="1">Membrane</location>
    </subcellularLocation>
</comment>
<reference evidence="8 9" key="1">
    <citation type="submission" date="2018-10" db="EMBL/GenBank/DDBJ databases">
        <title>Genome assembly for a Yunnan-Guizhou Plateau 3E fish, Anabarilius grahami (Regan), and its evolutionary and genetic applications.</title>
        <authorList>
            <person name="Jiang W."/>
        </authorList>
    </citation>
    <scope>NUCLEOTIDE SEQUENCE [LARGE SCALE GENOMIC DNA]</scope>
    <source>
        <strain evidence="8">AG-KIZ</strain>
        <tissue evidence="8">Muscle</tissue>
    </source>
</reference>
<dbReference type="OrthoDB" id="9906841at2759"/>
<dbReference type="GO" id="GO:0005886">
    <property type="term" value="C:plasma membrane"/>
    <property type="evidence" value="ECO:0007669"/>
    <property type="project" value="TreeGrafter"/>
</dbReference>
<evidence type="ECO:0000256" key="1">
    <source>
        <dbReference type="ARBA" id="ARBA00004370"/>
    </source>
</evidence>
<feature type="transmembrane region" description="Helical" evidence="7">
    <location>
        <begin position="86"/>
        <end position="106"/>
    </location>
</feature>
<evidence type="ECO:0000313" key="9">
    <source>
        <dbReference type="Proteomes" id="UP000281406"/>
    </source>
</evidence>
<keyword evidence="9" id="KW-1185">Reference proteome</keyword>
<dbReference type="PANTHER" id="PTHR13999">
    <property type="entry name" value="INTERFERON INDUCIBLE TRANSMEMBRANE PROTEIN"/>
    <property type="match status" value="1"/>
</dbReference>
<dbReference type="Pfam" id="PF04505">
    <property type="entry name" value="CD225"/>
    <property type="match status" value="1"/>
</dbReference>
<name>A0A3N0YSZ1_ANAGA</name>
<gene>
    <name evidence="8" type="ORF">DPX16_15645</name>
</gene>
<dbReference type="InterPro" id="IPR007593">
    <property type="entry name" value="CD225/Dispanin_fam"/>
</dbReference>
<dbReference type="InterPro" id="IPR051517">
    <property type="entry name" value="IFITM_antiviral_protein"/>
</dbReference>
<comment type="caution">
    <text evidence="8">The sequence shown here is derived from an EMBL/GenBank/DDBJ whole genome shotgun (WGS) entry which is preliminary data.</text>
</comment>
<evidence type="ECO:0008006" key="10">
    <source>
        <dbReference type="Google" id="ProtNLM"/>
    </source>
</evidence>
<keyword evidence="5 7" id="KW-0472">Membrane</keyword>
<evidence type="ECO:0000256" key="4">
    <source>
        <dbReference type="ARBA" id="ARBA00022989"/>
    </source>
</evidence>
<dbReference type="Proteomes" id="UP000281406">
    <property type="component" value="Unassembled WGS sequence"/>
</dbReference>
<protein>
    <recommendedName>
        <fullName evidence="10">Dispanin subfamily A member 2b</fullName>
    </recommendedName>
</protein>